<accession>A0A4R4MLE5</accession>
<keyword evidence="3 9" id="KW-0813">Transport</keyword>
<keyword evidence="13" id="KW-1185">Reference proteome</keyword>
<comment type="caution">
    <text evidence="12">The sequence shown here is derived from an EMBL/GenBank/DDBJ whole genome shotgun (WGS) entry which is preliminary data.</text>
</comment>
<dbReference type="SUPFAM" id="SSF161098">
    <property type="entry name" value="MetI-like"/>
    <property type="match status" value="1"/>
</dbReference>
<feature type="transmembrane region" description="Helical" evidence="9">
    <location>
        <begin position="274"/>
        <end position="293"/>
    </location>
</feature>
<feature type="transmembrane region" description="Helical" evidence="9">
    <location>
        <begin position="169"/>
        <end position="190"/>
    </location>
</feature>
<evidence type="ECO:0000256" key="7">
    <source>
        <dbReference type="ARBA" id="ARBA00022989"/>
    </source>
</evidence>
<dbReference type="Gene3D" id="1.10.3720.10">
    <property type="entry name" value="MetI-like"/>
    <property type="match status" value="1"/>
</dbReference>
<evidence type="ECO:0000256" key="10">
    <source>
        <dbReference type="SAM" id="MobiDB-lite"/>
    </source>
</evidence>
<evidence type="ECO:0000313" key="12">
    <source>
        <dbReference type="EMBL" id="TDB96728.1"/>
    </source>
</evidence>
<sequence>MDTPASRSQPPGPRGGSAGRPPAEGRPGGTGHQRPRGAGRGGSGRLPWLLVVPALAGLAFLVLPLAGLLVRAPWPTLLVRLAEPHVLEALRLSLVCATVATAVCLLLGVPLAWLLARVEFPGRRLVRALVTVPLVLPPVVGGVALLLVLGRRGLAGQWLEAAFGISLPFTSAGVIVAEAFVAMPFLVISVEGALRGADRRFEEAAATLGASRLTVFRRVTLPMVMPGVVAGAVLCWARALGEFGATITFAGNFPGTTRTMPLAVYLALETEPEAAIVLSLVLLAVSVVILASLRDRWVNSP</sequence>
<reference evidence="12 13" key="1">
    <citation type="submission" date="2019-02" db="EMBL/GenBank/DDBJ databases">
        <title>Draft genome sequences of novel Actinobacteria.</title>
        <authorList>
            <person name="Sahin N."/>
            <person name="Ay H."/>
            <person name="Saygin H."/>
        </authorList>
    </citation>
    <scope>NUCLEOTIDE SEQUENCE [LARGE SCALE GENOMIC DNA]</scope>
    <source>
        <strain evidence="12 13">KC201</strain>
    </source>
</reference>
<dbReference type="InterPro" id="IPR035906">
    <property type="entry name" value="MetI-like_sf"/>
</dbReference>
<comment type="subcellular location">
    <subcellularLocation>
        <location evidence="1 9">Cell membrane</location>
        <topology evidence="1 9">Multi-pass membrane protein</topology>
    </subcellularLocation>
</comment>
<dbReference type="CDD" id="cd06261">
    <property type="entry name" value="TM_PBP2"/>
    <property type="match status" value="1"/>
</dbReference>
<evidence type="ECO:0000256" key="4">
    <source>
        <dbReference type="ARBA" id="ARBA00022475"/>
    </source>
</evidence>
<dbReference type="NCBIfam" id="TIGR01581">
    <property type="entry name" value="Mo_ABC_porter"/>
    <property type="match status" value="1"/>
</dbReference>
<dbReference type="InterPro" id="IPR006469">
    <property type="entry name" value="NifC_ABC_porter"/>
</dbReference>
<dbReference type="PANTHER" id="PTHR30183">
    <property type="entry name" value="MOLYBDENUM TRANSPORT SYSTEM PERMEASE PROTEIN MODB"/>
    <property type="match status" value="1"/>
</dbReference>
<dbReference type="InterPro" id="IPR000515">
    <property type="entry name" value="MetI-like"/>
</dbReference>
<feature type="transmembrane region" description="Helical" evidence="9">
    <location>
        <begin position="219"/>
        <end position="239"/>
    </location>
</feature>
<dbReference type="GO" id="GO:0005886">
    <property type="term" value="C:plasma membrane"/>
    <property type="evidence" value="ECO:0007669"/>
    <property type="project" value="UniProtKB-SubCell"/>
</dbReference>
<name>A0A4R4MLE5_9ACTN</name>
<evidence type="ECO:0000256" key="6">
    <source>
        <dbReference type="ARBA" id="ARBA00022692"/>
    </source>
</evidence>
<keyword evidence="4" id="KW-1003">Cell membrane</keyword>
<dbReference type="RefSeq" id="WP_132341132.1">
    <property type="nucleotide sequence ID" value="NZ_SMJZ01000282.1"/>
</dbReference>
<keyword evidence="7 9" id="KW-1133">Transmembrane helix</keyword>
<feature type="transmembrane region" description="Helical" evidence="9">
    <location>
        <begin position="128"/>
        <end position="149"/>
    </location>
</feature>
<dbReference type="Pfam" id="PF00528">
    <property type="entry name" value="BPD_transp_1"/>
    <property type="match status" value="1"/>
</dbReference>
<dbReference type="NCBIfam" id="TIGR02141">
    <property type="entry name" value="modB_ABC"/>
    <property type="match status" value="1"/>
</dbReference>
<dbReference type="InterPro" id="IPR011867">
    <property type="entry name" value="ModB_ABC"/>
</dbReference>
<proteinExistence type="inferred from homology"/>
<dbReference type="PANTHER" id="PTHR30183:SF3">
    <property type="entry name" value="MOLYBDENUM TRANSPORT SYSTEM PERMEASE PROTEIN MODB"/>
    <property type="match status" value="1"/>
</dbReference>
<evidence type="ECO:0000313" key="13">
    <source>
        <dbReference type="Proteomes" id="UP000295157"/>
    </source>
</evidence>
<dbReference type="EMBL" id="SMJZ01000282">
    <property type="protein sequence ID" value="TDB96728.1"/>
    <property type="molecule type" value="Genomic_DNA"/>
</dbReference>
<feature type="region of interest" description="Disordered" evidence="10">
    <location>
        <begin position="1"/>
        <end position="41"/>
    </location>
</feature>
<evidence type="ECO:0000256" key="2">
    <source>
        <dbReference type="ARBA" id="ARBA00007069"/>
    </source>
</evidence>
<evidence type="ECO:0000259" key="11">
    <source>
        <dbReference type="PROSITE" id="PS50928"/>
    </source>
</evidence>
<evidence type="ECO:0000256" key="8">
    <source>
        <dbReference type="ARBA" id="ARBA00023136"/>
    </source>
</evidence>
<dbReference type="OrthoDB" id="9774448at2"/>
<evidence type="ECO:0000256" key="5">
    <source>
        <dbReference type="ARBA" id="ARBA00022505"/>
    </source>
</evidence>
<comment type="similarity">
    <text evidence="2">Belongs to the binding-protein-dependent transport system permease family. CysTW subfamily.</text>
</comment>
<dbReference type="GO" id="GO:0015098">
    <property type="term" value="F:molybdate ion transmembrane transporter activity"/>
    <property type="evidence" value="ECO:0007669"/>
    <property type="project" value="InterPro"/>
</dbReference>
<protein>
    <submittedName>
        <fullName evidence="12">Molybdate ABC transporter permease subunit</fullName>
    </submittedName>
</protein>
<feature type="transmembrane region" description="Helical" evidence="9">
    <location>
        <begin position="90"/>
        <end position="116"/>
    </location>
</feature>
<evidence type="ECO:0000256" key="3">
    <source>
        <dbReference type="ARBA" id="ARBA00022448"/>
    </source>
</evidence>
<evidence type="ECO:0000256" key="1">
    <source>
        <dbReference type="ARBA" id="ARBA00004651"/>
    </source>
</evidence>
<evidence type="ECO:0000256" key="9">
    <source>
        <dbReference type="RuleBase" id="RU363032"/>
    </source>
</evidence>
<feature type="transmembrane region" description="Helical" evidence="9">
    <location>
        <begin position="46"/>
        <end position="70"/>
    </location>
</feature>
<keyword evidence="5" id="KW-0500">Molybdenum</keyword>
<dbReference type="PROSITE" id="PS50928">
    <property type="entry name" value="ABC_TM1"/>
    <property type="match status" value="1"/>
</dbReference>
<dbReference type="AlphaFoldDB" id="A0A4R4MLE5"/>
<organism evidence="12 13">
    <name type="scientific">Nonomuraea longispora</name>
    <dbReference type="NCBI Taxonomy" id="1848320"/>
    <lineage>
        <taxon>Bacteria</taxon>
        <taxon>Bacillati</taxon>
        <taxon>Actinomycetota</taxon>
        <taxon>Actinomycetes</taxon>
        <taxon>Streptosporangiales</taxon>
        <taxon>Streptosporangiaceae</taxon>
        <taxon>Nonomuraea</taxon>
    </lineage>
</organism>
<dbReference type="Proteomes" id="UP000295157">
    <property type="component" value="Unassembled WGS sequence"/>
</dbReference>
<feature type="domain" description="ABC transmembrane type-1" evidence="11">
    <location>
        <begin position="90"/>
        <end position="293"/>
    </location>
</feature>
<keyword evidence="6 9" id="KW-0812">Transmembrane</keyword>
<gene>
    <name evidence="12" type="primary">modB</name>
    <name evidence="12" type="ORF">E1267_40600</name>
</gene>
<keyword evidence="8 9" id="KW-0472">Membrane</keyword>